<gene>
    <name evidence="1" type="ORF">T05_10345</name>
</gene>
<reference evidence="1 2" key="1">
    <citation type="submission" date="2015-01" db="EMBL/GenBank/DDBJ databases">
        <title>Evolution of Trichinella species and genotypes.</title>
        <authorList>
            <person name="Korhonen P.K."/>
            <person name="Edoardo P."/>
            <person name="Giuseppe L.R."/>
            <person name="Gasser R.B."/>
        </authorList>
    </citation>
    <scope>NUCLEOTIDE SEQUENCE [LARGE SCALE GENOMIC DNA]</scope>
    <source>
        <strain evidence="1">ISS417</strain>
    </source>
</reference>
<accession>A0A0V0SYX9</accession>
<dbReference type="AlphaFoldDB" id="A0A0V0SYX9"/>
<dbReference type="EMBL" id="JYDJ01001712">
    <property type="protein sequence ID" value="KRX31543.1"/>
    <property type="molecule type" value="Genomic_DNA"/>
</dbReference>
<dbReference type="Proteomes" id="UP000055048">
    <property type="component" value="Unassembled WGS sequence"/>
</dbReference>
<evidence type="ECO:0000313" key="2">
    <source>
        <dbReference type="Proteomes" id="UP000055048"/>
    </source>
</evidence>
<keyword evidence="2" id="KW-1185">Reference proteome</keyword>
<evidence type="ECO:0000313" key="1">
    <source>
        <dbReference type="EMBL" id="KRX31543.1"/>
    </source>
</evidence>
<organism evidence="1 2">
    <name type="scientific">Trichinella murrelli</name>
    <dbReference type="NCBI Taxonomy" id="144512"/>
    <lineage>
        <taxon>Eukaryota</taxon>
        <taxon>Metazoa</taxon>
        <taxon>Ecdysozoa</taxon>
        <taxon>Nematoda</taxon>
        <taxon>Enoplea</taxon>
        <taxon>Dorylaimia</taxon>
        <taxon>Trichinellida</taxon>
        <taxon>Trichinellidae</taxon>
        <taxon>Trichinella</taxon>
    </lineage>
</organism>
<name>A0A0V0SYX9_9BILA</name>
<proteinExistence type="predicted"/>
<comment type="caution">
    <text evidence="1">The sequence shown here is derived from an EMBL/GenBank/DDBJ whole genome shotgun (WGS) entry which is preliminary data.</text>
</comment>
<sequence>MPLSNTLCFSHHITYDALKLNQGVTTTKLLASD</sequence>
<protein>
    <submittedName>
        <fullName evidence="1">Uncharacterized protein</fullName>
    </submittedName>
</protein>